<feature type="transmembrane region" description="Helical" evidence="1">
    <location>
        <begin position="25"/>
        <end position="41"/>
    </location>
</feature>
<keyword evidence="1" id="KW-0812">Transmembrane</keyword>
<keyword evidence="1" id="KW-0472">Membrane</keyword>
<protein>
    <submittedName>
        <fullName evidence="2">Uncharacterized protein</fullName>
    </submittedName>
</protein>
<evidence type="ECO:0000256" key="1">
    <source>
        <dbReference type="SAM" id="Phobius"/>
    </source>
</evidence>
<organism evidence="2 3">
    <name type="scientific">Batillaria attramentaria</name>
    <dbReference type="NCBI Taxonomy" id="370345"/>
    <lineage>
        <taxon>Eukaryota</taxon>
        <taxon>Metazoa</taxon>
        <taxon>Spiralia</taxon>
        <taxon>Lophotrochozoa</taxon>
        <taxon>Mollusca</taxon>
        <taxon>Gastropoda</taxon>
        <taxon>Caenogastropoda</taxon>
        <taxon>Sorbeoconcha</taxon>
        <taxon>Cerithioidea</taxon>
        <taxon>Batillariidae</taxon>
        <taxon>Batillaria</taxon>
    </lineage>
</organism>
<reference evidence="2 3" key="1">
    <citation type="journal article" date="2023" name="Sci. Data">
        <title>Genome assembly of the Korean intertidal mud-creeper Batillaria attramentaria.</title>
        <authorList>
            <person name="Patra A.K."/>
            <person name="Ho P.T."/>
            <person name="Jun S."/>
            <person name="Lee S.J."/>
            <person name="Kim Y."/>
            <person name="Won Y.J."/>
        </authorList>
    </citation>
    <scope>NUCLEOTIDE SEQUENCE [LARGE SCALE GENOMIC DNA]</scope>
    <source>
        <strain evidence="2">Wonlab-2016</strain>
    </source>
</reference>
<sequence length="52" mass="5808">RLTAAEQIAPQELCCTRARNTRRKVWMLALGIGFGVVSSRLQRGNFEVRSGC</sequence>
<evidence type="ECO:0000313" key="2">
    <source>
        <dbReference type="EMBL" id="KAK7487774.1"/>
    </source>
</evidence>
<dbReference type="EMBL" id="JACVVK020000160">
    <property type="protein sequence ID" value="KAK7487774.1"/>
    <property type="molecule type" value="Genomic_DNA"/>
</dbReference>
<accession>A0ABD0KKZ4</accession>
<name>A0ABD0KKZ4_9CAEN</name>
<keyword evidence="1" id="KW-1133">Transmembrane helix</keyword>
<comment type="caution">
    <text evidence="2">The sequence shown here is derived from an EMBL/GenBank/DDBJ whole genome shotgun (WGS) entry which is preliminary data.</text>
</comment>
<proteinExistence type="predicted"/>
<evidence type="ECO:0000313" key="3">
    <source>
        <dbReference type="Proteomes" id="UP001519460"/>
    </source>
</evidence>
<dbReference type="AlphaFoldDB" id="A0ABD0KKZ4"/>
<feature type="non-terminal residue" evidence="2">
    <location>
        <position position="1"/>
    </location>
</feature>
<keyword evidence="3" id="KW-1185">Reference proteome</keyword>
<gene>
    <name evidence="2" type="ORF">BaRGS_00021041</name>
</gene>
<dbReference type="Proteomes" id="UP001519460">
    <property type="component" value="Unassembled WGS sequence"/>
</dbReference>